<dbReference type="EMBL" id="CM004396">
    <property type="protein sequence ID" value="OAY39708.1"/>
    <property type="molecule type" value="Genomic_DNA"/>
</dbReference>
<reference evidence="1" key="1">
    <citation type="submission" date="2016-02" db="EMBL/GenBank/DDBJ databases">
        <title>WGS assembly of Manihot esculenta.</title>
        <authorList>
            <person name="Bredeson J.V."/>
            <person name="Prochnik S.E."/>
            <person name="Lyons J.B."/>
            <person name="Schmutz J."/>
            <person name="Grimwood J."/>
            <person name="Vrebalov J."/>
            <person name="Bart R.S."/>
            <person name="Amuge T."/>
            <person name="Ferguson M.E."/>
            <person name="Green R."/>
            <person name="Putnam N."/>
            <person name="Stites J."/>
            <person name="Rounsley S."/>
            <person name="Rokhsar D.S."/>
        </authorList>
    </citation>
    <scope>NUCLEOTIDE SEQUENCE [LARGE SCALE GENOMIC DNA]</scope>
    <source>
        <tissue evidence="1">Leaf</tissue>
    </source>
</reference>
<organism evidence="1">
    <name type="scientific">Manihot esculenta</name>
    <name type="common">Cassava</name>
    <name type="synonym">Jatropha manihot</name>
    <dbReference type="NCBI Taxonomy" id="3983"/>
    <lineage>
        <taxon>Eukaryota</taxon>
        <taxon>Viridiplantae</taxon>
        <taxon>Streptophyta</taxon>
        <taxon>Embryophyta</taxon>
        <taxon>Tracheophyta</taxon>
        <taxon>Spermatophyta</taxon>
        <taxon>Magnoliopsida</taxon>
        <taxon>eudicotyledons</taxon>
        <taxon>Gunneridae</taxon>
        <taxon>Pentapetalae</taxon>
        <taxon>rosids</taxon>
        <taxon>fabids</taxon>
        <taxon>Malpighiales</taxon>
        <taxon>Euphorbiaceae</taxon>
        <taxon>Crotonoideae</taxon>
        <taxon>Manihoteae</taxon>
        <taxon>Manihot</taxon>
    </lineage>
</organism>
<protein>
    <submittedName>
        <fullName evidence="1">Uncharacterized protein</fullName>
    </submittedName>
</protein>
<accession>A0A2C9V5B1</accession>
<name>A0A2C9V5B1_MANES</name>
<sequence>MILFQEDHSFCCCGYSTFPAASGAIVANSLLSVSQHSQLVWKYSVFVVVCSNRFGGIHYI</sequence>
<dbReference type="AlphaFoldDB" id="A0A2C9V5B1"/>
<proteinExistence type="predicted"/>
<gene>
    <name evidence="1" type="ORF">MANES_10G116500</name>
</gene>
<evidence type="ECO:0000313" key="1">
    <source>
        <dbReference type="EMBL" id="OAY39708.1"/>
    </source>
</evidence>